<organism evidence="13">
    <name type="scientific">freshwater sediment metagenome</name>
    <dbReference type="NCBI Taxonomy" id="556182"/>
    <lineage>
        <taxon>unclassified sequences</taxon>
        <taxon>metagenomes</taxon>
        <taxon>ecological metagenomes</taxon>
    </lineage>
</organism>
<feature type="transmembrane region" description="Helical" evidence="11">
    <location>
        <begin position="282"/>
        <end position="307"/>
    </location>
</feature>
<dbReference type="Pfam" id="PF08282">
    <property type="entry name" value="Hydrolase_3"/>
    <property type="match status" value="1"/>
</dbReference>
<feature type="transmembrane region" description="Helical" evidence="11">
    <location>
        <begin position="768"/>
        <end position="788"/>
    </location>
</feature>
<dbReference type="PROSITE" id="PS00154">
    <property type="entry name" value="ATPASE_E1_E2"/>
    <property type="match status" value="1"/>
</dbReference>
<dbReference type="InterPro" id="IPR001757">
    <property type="entry name" value="P_typ_ATPase"/>
</dbReference>
<feature type="region of interest" description="Disordered" evidence="10">
    <location>
        <begin position="1033"/>
        <end position="1055"/>
    </location>
</feature>
<dbReference type="FunFam" id="3.40.50.1000:FF:000028">
    <property type="entry name" value="Calcium-transporting P-type ATPase, putative"/>
    <property type="match status" value="1"/>
</dbReference>
<dbReference type="InterPro" id="IPR036412">
    <property type="entry name" value="HAD-like_sf"/>
</dbReference>
<dbReference type="GO" id="GO:0005391">
    <property type="term" value="F:P-type sodium:potassium-exchanging transporter activity"/>
    <property type="evidence" value="ECO:0007669"/>
    <property type="project" value="TreeGrafter"/>
</dbReference>
<feature type="domain" description="Cation-transporting P-type ATPase N-terminal" evidence="12">
    <location>
        <begin position="11"/>
        <end position="85"/>
    </location>
</feature>
<dbReference type="GO" id="GO:0005886">
    <property type="term" value="C:plasma membrane"/>
    <property type="evidence" value="ECO:0007669"/>
    <property type="project" value="TreeGrafter"/>
</dbReference>
<dbReference type="EMBL" id="OY288114">
    <property type="protein sequence ID" value="CAJ0858229.1"/>
    <property type="molecule type" value="Genomic_DNA"/>
</dbReference>
<evidence type="ECO:0000256" key="2">
    <source>
        <dbReference type="ARBA" id="ARBA00022553"/>
    </source>
</evidence>
<evidence type="ECO:0000256" key="1">
    <source>
        <dbReference type="ARBA" id="ARBA00004127"/>
    </source>
</evidence>
<dbReference type="AlphaFoldDB" id="A0AA48M0A2"/>
<dbReference type="InterPro" id="IPR023298">
    <property type="entry name" value="ATPase_P-typ_TM_dom_sf"/>
</dbReference>
<dbReference type="InterPro" id="IPR018303">
    <property type="entry name" value="ATPase_P-typ_P_site"/>
</dbReference>
<dbReference type="InterPro" id="IPR050510">
    <property type="entry name" value="Cation_transp_ATPase_P-type"/>
</dbReference>
<dbReference type="GO" id="GO:1990573">
    <property type="term" value="P:potassium ion import across plasma membrane"/>
    <property type="evidence" value="ECO:0007669"/>
    <property type="project" value="TreeGrafter"/>
</dbReference>
<dbReference type="PRINTS" id="PR00120">
    <property type="entry name" value="HATPASE"/>
</dbReference>
<keyword evidence="5" id="KW-0067">ATP-binding</keyword>
<reference evidence="13" key="1">
    <citation type="submission" date="2023-07" db="EMBL/GenBank/DDBJ databases">
        <authorList>
            <person name="Pelsma A.J. K."/>
        </authorList>
    </citation>
    <scope>NUCLEOTIDE SEQUENCE</scope>
</reference>
<dbReference type="GO" id="GO:0016887">
    <property type="term" value="F:ATP hydrolysis activity"/>
    <property type="evidence" value="ECO:0007669"/>
    <property type="project" value="InterPro"/>
</dbReference>
<feature type="transmembrane region" description="Helical" evidence="11">
    <location>
        <begin position="800"/>
        <end position="818"/>
    </location>
</feature>
<evidence type="ECO:0000256" key="7">
    <source>
        <dbReference type="ARBA" id="ARBA00022967"/>
    </source>
</evidence>
<dbReference type="SFLD" id="SFLDG00002">
    <property type="entry name" value="C1.7:_P-type_atpase_like"/>
    <property type="match status" value="1"/>
</dbReference>
<keyword evidence="8 11" id="KW-1133">Transmembrane helix</keyword>
<evidence type="ECO:0000256" key="5">
    <source>
        <dbReference type="ARBA" id="ARBA00022840"/>
    </source>
</evidence>
<dbReference type="Gene3D" id="2.70.150.10">
    <property type="entry name" value="Calcium-transporting ATPase, cytoplasmic transduction domain A"/>
    <property type="match status" value="1"/>
</dbReference>
<dbReference type="FunFam" id="2.70.150.10:FF:000160">
    <property type="entry name" value="Sarcoplasmic/endoplasmic reticulum calcium ATPase 1"/>
    <property type="match status" value="1"/>
</dbReference>
<evidence type="ECO:0000256" key="9">
    <source>
        <dbReference type="ARBA" id="ARBA00023136"/>
    </source>
</evidence>
<dbReference type="SUPFAM" id="SSF81660">
    <property type="entry name" value="Metal cation-transporting ATPase, ATP-binding domain N"/>
    <property type="match status" value="1"/>
</dbReference>
<name>A0AA48M0A2_9ZZZZ</name>
<dbReference type="SMART" id="SM00831">
    <property type="entry name" value="Cation_ATPase_N"/>
    <property type="match status" value="1"/>
</dbReference>
<evidence type="ECO:0000313" key="13">
    <source>
        <dbReference type="EMBL" id="CAJ0858229.1"/>
    </source>
</evidence>
<dbReference type="SUPFAM" id="SSF81665">
    <property type="entry name" value="Calcium ATPase, transmembrane domain M"/>
    <property type="match status" value="1"/>
</dbReference>
<dbReference type="Pfam" id="PF25917">
    <property type="entry name" value="BSH_RND"/>
    <property type="match status" value="1"/>
</dbReference>
<dbReference type="Gene3D" id="1.10.287.470">
    <property type="entry name" value="Helix hairpin bin"/>
    <property type="match status" value="1"/>
</dbReference>
<dbReference type="GO" id="GO:0036376">
    <property type="term" value="P:sodium ion export across plasma membrane"/>
    <property type="evidence" value="ECO:0007669"/>
    <property type="project" value="TreeGrafter"/>
</dbReference>
<feature type="transmembrane region" description="Helical" evidence="11">
    <location>
        <begin position="838"/>
        <end position="856"/>
    </location>
</feature>
<evidence type="ECO:0000256" key="11">
    <source>
        <dbReference type="SAM" id="Phobius"/>
    </source>
</evidence>
<feature type="transmembrane region" description="Helical" evidence="11">
    <location>
        <begin position="85"/>
        <end position="105"/>
    </location>
</feature>
<dbReference type="InterPro" id="IPR059000">
    <property type="entry name" value="ATPase_P-type_domA"/>
</dbReference>
<dbReference type="PRINTS" id="PR00119">
    <property type="entry name" value="CATATPASE"/>
</dbReference>
<evidence type="ECO:0000256" key="8">
    <source>
        <dbReference type="ARBA" id="ARBA00022989"/>
    </source>
</evidence>
<keyword evidence="2" id="KW-0597">Phosphoprotein</keyword>
<dbReference type="SFLD" id="SFLDS00003">
    <property type="entry name" value="Haloacid_Dehalogenase"/>
    <property type="match status" value="1"/>
</dbReference>
<keyword evidence="7" id="KW-1278">Translocase</keyword>
<dbReference type="PANTHER" id="PTHR43294">
    <property type="entry name" value="SODIUM/POTASSIUM-TRANSPORTING ATPASE SUBUNIT ALPHA"/>
    <property type="match status" value="1"/>
</dbReference>
<dbReference type="InterPro" id="IPR044492">
    <property type="entry name" value="P_typ_ATPase_HD_dom"/>
</dbReference>
<dbReference type="SUPFAM" id="SSF56784">
    <property type="entry name" value="HAD-like"/>
    <property type="match status" value="1"/>
</dbReference>
<evidence type="ECO:0000256" key="4">
    <source>
        <dbReference type="ARBA" id="ARBA00022741"/>
    </source>
</evidence>
<comment type="subcellular location">
    <subcellularLocation>
        <location evidence="1">Endomembrane system</location>
        <topology evidence="1">Multi-pass membrane protein</topology>
    </subcellularLocation>
</comment>
<dbReference type="Gene3D" id="3.40.50.1000">
    <property type="entry name" value="HAD superfamily/HAD-like"/>
    <property type="match status" value="1"/>
</dbReference>
<dbReference type="InterPro" id="IPR006068">
    <property type="entry name" value="ATPase_P-typ_cation-transptr_C"/>
</dbReference>
<dbReference type="GO" id="GO:0005524">
    <property type="term" value="F:ATP binding"/>
    <property type="evidence" value="ECO:0007669"/>
    <property type="project" value="UniProtKB-KW"/>
</dbReference>
<keyword evidence="9 11" id="KW-0472">Membrane</keyword>
<dbReference type="GO" id="GO:0030007">
    <property type="term" value="P:intracellular potassium ion homeostasis"/>
    <property type="evidence" value="ECO:0007669"/>
    <property type="project" value="TreeGrafter"/>
</dbReference>
<accession>A0AA48M0A2</accession>
<feature type="transmembrane region" description="Helical" evidence="11">
    <location>
        <begin position="252"/>
        <end position="270"/>
    </location>
</feature>
<gene>
    <name evidence="13" type="primary">ATP1A</name>
    <name evidence="13" type="ORF">AMST5_01097</name>
</gene>
<evidence type="ECO:0000256" key="3">
    <source>
        <dbReference type="ARBA" id="ARBA00022692"/>
    </source>
</evidence>
<dbReference type="InterPro" id="IPR004014">
    <property type="entry name" value="ATPase_P-typ_cation-transptr_N"/>
</dbReference>
<dbReference type="Pfam" id="PF00690">
    <property type="entry name" value="Cation_ATPase_N"/>
    <property type="match status" value="1"/>
</dbReference>
<dbReference type="InterPro" id="IPR023299">
    <property type="entry name" value="ATPase_P-typ_cyto_dom_N"/>
</dbReference>
<dbReference type="Pfam" id="PF13246">
    <property type="entry name" value="Cation_ATPase"/>
    <property type="match status" value="1"/>
</dbReference>
<dbReference type="Gene3D" id="1.20.1110.10">
    <property type="entry name" value="Calcium-transporting ATPase, transmembrane domain"/>
    <property type="match status" value="1"/>
</dbReference>
<dbReference type="Gene3D" id="2.40.50.100">
    <property type="match status" value="1"/>
</dbReference>
<dbReference type="GO" id="GO:1902600">
    <property type="term" value="P:proton transmembrane transport"/>
    <property type="evidence" value="ECO:0007669"/>
    <property type="project" value="TreeGrafter"/>
</dbReference>
<dbReference type="SUPFAM" id="SSF81653">
    <property type="entry name" value="Calcium ATPase, transduction domain A"/>
    <property type="match status" value="1"/>
</dbReference>
<dbReference type="PANTHER" id="PTHR43294:SF20">
    <property type="entry name" value="P-TYPE ATPASE"/>
    <property type="match status" value="1"/>
</dbReference>
<feature type="transmembrane region" description="Helical" evidence="11">
    <location>
        <begin position="727"/>
        <end position="747"/>
    </location>
</feature>
<dbReference type="SUPFAM" id="SSF111369">
    <property type="entry name" value="HlyD-like secretion proteins"/>
    <property type="match status" value="1"/>
</dbReference>
<keyword evidence="13" id="KW-0378">Hydrolase</keyword>
<dbReference type="InterPro" id="IPR058625">
    <property type="entry name" value="MdtA-like_BSH"/>
</dbReference>
<feature type="transmembrane region" description="Helical" evidence="11">
    <location>
        <begin position="697"/>
        <end position="721"/>
    </location>
</feature>
<dbReference type="InterPro" id="IPR008250">
    <property type="entry name" value="ATPase_P-typ_transduc_dom_A_sf"/>
</dbReference>
<evidence type="ECO:0000256" key="6">
    <source>
        <dbReference type="ARBA" id="ARBA00022842"/>
    </source>
</evidence>
<dbReference type="InterPro" id="IPR023214">
    <property type="entry name" value="HAD_sf"/>
</dbReference>
<proteinExistence type="predicted"/>
<dbReference type="SFLD" id="SFLDF00027">
    <property type="entry name" value="p-type_atpase"/>
    <property type="match status" value="1"/>
</dbReference>
<keyword evidence="3 11" id="KW-0812">Transmembrane</keyword>
<sequence length="1132" mass="121486">MTGRDASSPNSWHSMEIEAVLRHLESDPAKGLSSDQVERRLTRYGRNRLPEGARRGPLMRFLQQFDNILVYVLLAAGFVKLMLGLWLDAFIITGVVLINAILGFLQEGKAEKALESIRNMLSADARALRNGETQVVSAEGLVPGDIVLLESGDRVPADLRLIDVKNVRTDEAALTGESVPAEKSIEPVPQNSTVGDREDMAFSGTLVVSGRAVGIVVGTGAQTELGRINQMLAAVDTLETPLLRQIEDFGHTIAKVIGFVSVAVFAYGRWVRDLSFVEAFQAVVGIAVSVIPEGLPALITITLAIGVQRMAQRNAIIRRLPAVETLGSVSRICSDKTGTLTLMEMMVASAVTADSVYQVTGNGYASEGEILLDQRPASSSQVLLGMGLVSALCNDSELRQIDGLWKVEGDPTEAALYPFATKVGLDRREEKERRRRLDAIPFESEHKFMATLHEERGGGQLLLVKGAPEVILAHCDREETANGPEVLRQTYWSEAADELAAQGERVLALAWSKNPGVGTKSLTPADLPKSLVLLGLVGLMDPPRKEAIEAVSECHKGGIRVTMITGDHKITAAAIAKMLGIGDGKTAVAGVEIESMNDGALQEVVRHVDVFARASPEHKLRLVKAIQANGQVVAMTGDGVNDAPALKRADIGVAMGIKGTEVTKEAAAMVLADDNFASITAAVREGRTVYNNIEKALLFMLPTNVAQALVILVAIVGGFILPITAPQILWVNMITSVALGLVISFEPHEHDVMRRTPRAVNRPIMDGFAVWRVIFVGVALLVLTLAAFFWMKAGGASDELARTVAVNTLVVGQVFYLLNSRFKTDSSLSISAHKGNLYLPLGVAAVVILQLLFTYAAPLQRLFGTEAIALDIWPRLFLGGLVFFLVVEAEKFFIRSFVLTRSQSAESVSRDRSAMQGNVTGQTGGLPNRWQALAGAAALAALIGGEAYVFWNRVTDDGKIAGADALKPMPREVVAPVSGRVVAILCQAGGVVEVGQICAKLDPAPYEDEVARRKEILAQATLRQEASISEHLNAKRELERRQRRQRRGSTTSASLEQARVAVEQAALRADNDRAAVEESRAAIAAAEAALAKVNVTAPIAGKVISTVDVGFITEAGKQPLFVIAPIEVSPSK</sequence>
<dbReference type="Pfam" id="PF00122">
    <property type="entry name" value="E1-E2_ATPase"/>
    <property type="match status" value="1"/>
</dbReference>
<protein>
    <submittedName>
        <fullName evidence="13">Sodium/potassium-transporting ATPase subunit alpha,E H+/K+-exchanging ATPase</fullName>
        <ecNumber evidence="13">3.6.3.10</ecNumber>
    </submittedName>
</protein>
<keyword evidence="4" id="KW-0547">Nucleotide-binding</keyword>
<dbReference type="GO" id="GO:0006883">
    <property type="term" value="P:intracellular sodium ion homeostasis"/>
    <property type="evidence" value="ECO:0007669"/>
    <property type="project" value="TreeGrafter"/>
</dbReference>
<dbReference type="Pfam" id="PF00689">
    <property type="entry name" value="Cation_ATPase_C"/>
    <property type="match status" value="1"/>
</dbReference>
<keyword evidence="6" id="KW-0460">Magnesium</keyword>
<dbReference type="Gene3D" id="3.40.1110.10">
    <property type="entry name" value="Calcium-transporting ATPase, cytoplasmic domain N"/>
    <property type="match status" value="1"/>
</dbReference>
<dbReference type="NCBIfam" id="TIGR01494">
    <property type="entry name" value="ATPase_P-type"/>
    <property type="match status" value="2"/>
</dbReference>
<dbReference type="GO" id="GO:0012505">
    <property type="term" value="C:endomembrane system"/>
    <property type="evidence" value="ECO:0007669"/>
    <property type="project" value="UniProtKB-SubCell"/>
</dbReference>
<evidence type="ECO:0000256" key="10">
    <source>
        <dbReference type="SAM" id="MobiDB-lite"/>
    </source>
</evidence>
<evidence type="ECO:0000259" key="12">
    <source>
        <dbReference type="SMART" id="SM00831"/>
    </source>
</evidence>
<dbReference type="EC" id="3.6.3.10" evidence="13"/>
<feature type="transmembrane region" description="Helical" evidence="11">
    <location>
        <begin position="876"/>
        <end position="894"/>
    </location>
</feature>